<keyword evidence="8" id="KW-0238">DNA-binding</keyword>
<keyword evidence="6 15" id="KW-0347">Helicase</keyword>
<dbReference type="InterPro" id="IPR012340">
    <property type="entry name" value="NA-bd_OB-fold"/>
</dbReference>
<dbReference type="Gene3D" id="2.40.50.140">
    <property type="entry name" value="Nucleic acid-binding proteins"/>
    <property type="match status" value="1"/>
</dbReference>
<organism evidence="18 19">
    <name type="scientific">Tissierella creatinophila DSM 6911</name>
    <dbReference type="NCBI Taxonomy" id="1123403"/>
    <lineage>
        <taxon>Bacteria</taxon>
        <taxon>Bacillati</taxon>
        <taxon>Bacillota</taxon>
        <taxon>Tissierellia</taxon>
        <taxon>Tissierellales</taxon>
        <taxon>Tissierellaceae</taxon>
        <taxon>Tissierella</taxon>
    </lineage>
</organism>
<dbReference type="GO" id="GO:0043138">
    <property type="term" value="F:3'-5' DNA helicase activity"/>
    <property type="evidence" value="ECO:0007669"/>
    <property type="project" value="UniProtKB-EC"/>
</dbReference>
<keyword evidence="3 15" id="KW-0547">Nucleotide-binding</keyword>
<dbReference type="PROSITE" id="PS51192">
    <property type="entry name" value="HELICASE_ATP_BIND_1"/>
    <property type="match status" value="1"/>
</dbReference>
<dbReference type="InterPro" id="IPR047112">
    <property type="entry name" value="RecG/Mfd"/>
</dbReference>
<dbReference type="PROSITE" id="PS51194">
    <property type="entry name" value="HELICASE_CTER"/>
    <property type="match status" value="1"/>
</dbReference>
<evidence type="ECO:0000259" key="16">
    <source>
        <dbReference type="PROSITE" id="PS51192"/>
    </source>
</evidence>
<dbReference type="SMART" id="SM00487">
    <property type="entry name" value="DEXDc"/>
    <property type="match status" value="1"/>
</dbReference>
<evidence type="ECO:0000256" key="10">
    <source>
        <dbReference type="ARBA" id="ARBA00023204"/>
    </source>
</evidence>
<evidence type="ECO:0000256" key="4">
    <source>
        <dbReference type="ARBA" id="ARBA00022763"/>
    </source>
</evidence>
<dbReference type="Pfam" id="PF00271">
    <property type="entry name" value="Helicase_C"/>
    <property type="match status" value="1"/>
</dbReference>
<proteinExistence type="inferred from homology"/>
<dbReference type="Pfam" id="PF00270">
    <property type="entry name" value="DEAD"/>
    <property type="match status" value="1"/>
</dbReference>
<comment type="similarity">
    <text evidence="1 15">Belongs to the helicase family. RecG subfamily.</text>
</comment>
<keyword evidence="19" id="KW-1185">Reference proteome</keyword>
<dbReference type="InterPro" id="IPR004609">
    <property type="entry name" value="ATP-dep_DNA_helicase_RecG"/>
</dbReference>
<feature type="domain" description="Helicase ATP-binding" evidence="16">
    <location>
        <begin position="241"/>
        <end position="402"/>
    </location>
</feature>
<dbReference type="InterPro" id="IPR014001">
    <property type="entry name" value="Helicase_ATP-bd"/>
</dbReference>
<evidence type="ECO:0000313" key="19">
    <source>
        <dbReference type="Proteomes" id="UP000186112"/>
    </source>
</evidence>
<dbReference type="EC" id="5.6.2.4" evidence="13 15"/>
<dbReference type="InterPro" id="IPR033454">
    <property type="entry name" value="RecG_wedge"/>
</dbReference>
<evidence type="ECO:0000256" key="15">
    <source>
        <dbReference type="RuleBase" id="RU363016"/>
    </source>
</evidence>
<evidence type="ECO:0000256" key="6">
    <source>
        <dbReference type="ARBA" id="ARBA00022806"/>
    </source>
</evidence>
<dbReference type="GO" id="GO:0005524">
    <property type="term" value="F:ATP binding"/>
    <property type="evidence" value="ECO:0007669"/>
    <property type="project" value="UniProtKB-KW"/>
</dbReference>
<keyword evidence="7 15" id="KW-0067">ATP-binding</keyword>
<evidence type="ECO:0000256" key="2">
    <source>
        <dbReference type="ARBA" id="ARBA00017846"/>
    </source>
</evidence>
<evidence type="ECO:0000256" key="11">
    <source>
        <dbReference type="ARBA" id="ARBA00023235"/>
    </source>
</evidence>
<dbReference type="InterPro" id="IPR011545">
    <property type="entry name" value="DEAD/DEAH_box_helicase_dom"/>
</dbReference>
<dbReference type="GO" id="GO:0016887">
    <property type="term" value="F:ATP hydrolysis activity"/>
    <property type="evidence" value="ECO:0007669"/>
    <property type="project" value="RHEA"/>
</dbReference>
<comment type="caution">
    <text evidence="18">The sequence shown here is derived from an EMBL/GenBank/DDBJ whole genome shotgun (WGS) entry which is preliminary data.</text>
</comment>
<dbReference type="GO" id="GO:0003677">
    <property type="term" value="F:DNA binding"/>
    <property type="evidence" value="ECO:0007669"/>
    <property type="project" value="UniProtKB-KW"/>
</dbReference>
<dbReference type="CDD" id="cd17992">
    <property type="entry name" value="DEXHc_RecG"/>
    <property type="match status" value="1"/>
</dbReference>
<evidence type="ECO:0000256" key="14">
    <source>
        <dbReference type="ARBA" id="ARBA00048988"/>
    </source>
</evidence>
<dbReference type="SMART" id="SM00490">
    <property type="entry name" value="HELICc"/>
    <property type="match status" value="2"/>
</dbReference>
<dbReference type="NCBIfam" id="NF008168">
    <property type="entry name" value="PRK10917.2-2"/>
    <property type="match status" value="1"/>
</dbReference>
<feature type="domain" description="Helicase C-terminal" evidence="17">
    <location>
        <begin position="421"/>
        <end position="581"/>
    </location>
</feature>
<evidence type="ECO:0000256" key="13">
    <source>
        <dbReference type="ARBA" id="ARBA00034808"/>
    </source>
</evidence>
<keyword evidence="4 15" id="KW-0227">DNA damage</keyword>
<evidence type="ECO:0000256" key="7">
    <source>
        <dbReference type="ARBA" id="ARBA00022840"/>
    </source>
</evidence>
<evidence type="ECO:0000256" key="3">
    <source>
        <dbReference type="ARBA" id="ARBA00022741"/>
    </source>
</evidence>
<keyword evidence="11" id="KW-0413">Isomerase</keyword>
<dbReference type="Pfam" id="PF19833">
    <property type="entry name" value="RecG_dom3_C"/>
    <property type="match status" value="1"/>
</dbReference>
<evidence type="ECO:0000256" key="9">
    <source>
        <dbReference type="ARBA" id="ARBA00023172"/>
    </source>
</evidence>
<dbReference type="PANTHER" id="PTHR47964:SF1">
    <property type="entry name" value="ATP-DEPENDENT DNA HELICASE HOMOLOG RECG, CHLOROPLASTIC"/>
    <property type="match status" value="1"/>
</dbReference>
<dbReference type="Proteomes" id="UP000186112">
    <property type="component" value="Unassembled WGS sequence"/>
</dbReference>
<dbReference type="InterPro" id="IPR045562">
    <property type="entry name" value="RecG_dom3_C"/>
</dbReference>
<comment type="function">
    <text evidence="15">Plays a critical role in recombination and DNA repair. Helps process Holliday junction intermediates to mature products by catalyzing branch migration. Has replication fork regression activity, unwinds stalled or blocked replication forks to make a HJ that can be resolved. Has a DNA unwinding activity characteristic of a DNA helicase with 3'-5' polarity.</text>
</comment>
<dbReference type="GO" id="GO:0006281">
    <property type="term" value="P:DNA repair"/>
    <property type="evidence" value="ECO:0007669"/>
    <property type="project" value="UniProtKB-UniRule"/>
</dbReference>
<keyword evidence="10 15" id="KW-0234">DNA repair</keyword>
<dbReference type="Gene3D" id="3.40.50.300">
    <property type="entry name" value="P-loop containing nucleotide triphosphate hydrolases"/>
    <property type="match status" value="2"/>
</dbReference>
<comment type="catalytic activity">
    <reaction evidence="14 15">
        <text>ATP + H2O = ADP + phosphate + H(+)</text>
        <dbReference type="Rhea" id="RHEA:13065"/>
        <dbReference type="ChEBI" id="CHEBI:15377"/>
        <dbReference type="ChEBI" id="CHEBI:15378"/>
        <dbReference type="ChEBI" id="CHEBI:30616"/>
        <dbReference type="ChEBI" id="CHEBI:43474"/>
        <dbReference type="ChEBI" id="CHEBI:456216"/>
        <dbReference type="EC" id="5.6.2.4"/>
    </reaction>
</comment>
<protein>
    <recommendedName>
        <fullName evidence="2 15">ATP-dependent DNA helicase RecG</fullName>
        <ecNumber evidence="13 15">5.6.2.4</ecNumber>
    </recommendedName>
</protein>
<dbReference type="InterPro" id="IPR027417">
    <property type="entry name" value="P-loop_NTPase"/>
</dbReference>
<keyword evidence="5 15" id="KW-0378">Hydrolase</keyword>
<sequence>MLKFFPKEYEDRSRFSLLKESPIGEKASLEVEILGSGQILKPRKNMSILKVPFKDNSGQGYLTFFNQEYLKNKFNIGDIFKIHGKINKIGMELQVTNPIFEKKELNSNLGRIIPLYSLTKGLTNNDILKIMTIAVKENVDLLQENLPLYMMHKYNLMSIKDSIKNIHYPINSEKLKQAQNRLKFEELLILQLGLFMIKSSSTTDNKGISFCKFKDTKKMINSLSFKLTNAQTRVIEEIEKDMDSDKQMNRLIQGDVGSGKTIIAAIAMFKCVKSGYQSAMLAPTEILATQHFKSLEPIFDEWGIKCELLIGSLTPKNKAKVLEKLKNGEIDILIGTHAIIQEGIEFDRLGLAITDEQHRFGVKQRAILNKKGNNPDIIVMTATPIPRTLALILYGDLDISIIDELPPGRKEIETFAIGPNMIERMNGFIKKQILEGRQAYIVCPLIEESESLNLNSAQEIYTELKDNTFKEFKVGLLHGKMNSKEKDEIMQMFKNKNLDILISTTVIEVGVNVPNANIMTIYNSERFGLAQLHQLRGRVGRGEYQSYCILINYSKNKIARERMRILQDSTDGFKISEKDLEIRGPGEFFGTRQHGLPELKIANLFTDIRILKIVQKEALEIMRIDPNLERLEHQKLKIEIKNMFKDVGEDLILN</sequence>
<evidence type="ECO:0000256" key="12">
    <source>
        <dbReference type="ARBA" id="ARBA00034617"/>
    </source>
</evidence>
<dbReference type="SUPFAM" id="SSF50249">
    <property type="entry name" value="Nucleic acid-binding proteins"/>
    <property type="match status" value="1"/>
</dbReference>
<evidence type="ECO:0000313" key="18">
    <source>
        <dbReference type="EMBL" id="OLS01721.1"/>
    </source>
</evidence>
<evidence type="ECO:0000256" key="5">
    <source>
        <dbReference type="ARBA" id="ARBA00022801"/>
    </source>
</evidence>
<comment type="catalytic activity">
    <reaction evidence="12 15">
        <text>Couples ATP hydrolysis with the unwinding of duplex DNA by translocating in the 3'-5' direction.</text>
        <dbReference type="EC" id="5.6.2.4"/>
    </reaction>
</comment>
<dbReference type="SUPFAM" id="SSF52540">
    <property type="entry name" value="P-loop containing nucleoside triphosphate hydrolases"/>
    <property type="match status" value="2"/>
</dbReference>
<reference evidence="18 19" key="1">
    <citation type="submission" date="2016-02" db="EMBL/GenBank/DDBJ databases">
        <title>Genome sequence of Tissierella creatinophila DSM 6911.</title>
        <authorList>
            <person name="Poehlein A."/>
            <person name="Daniel R."/>
        </authorList>
    </citation>
    <scope>NUCLEOTIDE SEQUENCE [LARGE SCALE GENOMIC DNA]</scope>
    <source>
        <strain evidence="18 19">DSM 6911</strain>
    </source>
</reference>
<dbReference type="EMBL" id="LTDM01000064">
    <property type="protein sequence ID" value="OLS01721.1"/>
    <property type="molecule type" value="Genomic_DNA"/>
</dbReference>
<gene>
    <name evidence="18" type="primary">recG</name>
    <name evidence="18" type="ORF">TICRE_23210</name>
</gene>
<dbReference type="NCBIfam" id="TIGR00643">
    <property type="entry name" value="recG"/>
    <property type="match status" value="1"/>
</dbReference>
<dbReference type="InterPro" id="IPR001650">
    <property type="entry name" value="Helicase_C-like"/>
</dbReference>
<dbReference type="GO" id="GO:0006310">
    <property type="term" value="P:DNA recombination"/>
    <property type="evidence" value="ECO:0007669"/>
    <property type="project" value="UniProtKB-UniRule"/>
</dbReference>
<dbReference type="CDD" id="cd04488">
    <property type="entry name" value="RecG_wedge_OBF"/>
    <property type="match status" value="1"/>
</dbReference>
<dbReference type="AlphaFoldDB" id="A0A1U7M349"/>
<dbReference type="NCBIfam" id="NF008165">
    <property type="entry name" value="PRK10917.1-3"/>
    <property type="match status" value="1"/>
</dbReference>
<name>A0A1U7M349_TISCR</name>
<evidence type="ECO:0000256" key="8">
    <source>
        <dbReference type="ARBA" id="ARBA00023125"/>
    </source>
</evidence>
<evidence type="ECO:0000259" key="17">
    <source>
        <dbReference type="PROSITE" id="PS51194"/>
    </source>
</evidence>
<dbReference type="Pfam" id="PF17191">
    <property type="entry name" value="RecG_wedge"/>
    <property type="match status" value="1"/>
</dbReference>
<keyword evidence="9 15" id="KW-0233">DNA recombination</keyword>
<accession>A0A1U7M349</accession>
<evidence type="ECO:0000256" key="1">
    <source>
        <dbReference type="ARBA" id="ARBA00007504"/>
    </source>
</evidence>
<dbReference type="PANTHER" id="PTHR47964">
    <property type="entry name" value="ATP-DEPENDENT DNA HELICASE HOMOLOG RECG, CHLOROPLASTIC"/>
    <property type="match status" value="1"/>
</dbReference>